<dbReference type="Proteomes" id="UP000717585">
    <property type="component" value="Unassembled WGS sequence"/>
</dbReference>
<dbReference type="AlphaFoldDB" id="A0A8J6C026"/>
<keyword evidence="2" id="KW-0812">Transmembrane</keyword>
<organism evidence="3 4">
    <name type="scientific">Carpediemonas membranifera</name>
    <dbReference type="NCBI Taxonomy" id="201153"/>
    <lineage>
        <taxon>Eukaryota</taxon>
        <taxon>Metamonada</taxon>
        <taxon>Carpediemonas-like organisms</taxon>
        <taxon>Carpediemonas</taxon>
    </lineage>
</organism>
<feature type="transmembrane region" description="Helical" evidence="2">
    <location>
        <begin position="74"/>
        <end position="101"/>
    </location>
</feature>
<evidence type="ECO:0000256" key="2">
    <source>
        <dbReference type="SAM" id="Phobius"/>
    </source>
</evidence>
<feature type="transmembrane region" description="Helical" evidence="2">
    <location>
        <begin position="113"/>
        <end position="133"/>
    </location>
</feature>
<proteinExistence type="predicted"/>
<feature type="region of interest" description="Disordered" evidence="1">
    <location>
        <begin position="1"/>
        <end position="23"/>
    </location>
</feature>
<accession>A0A8J6C026</accession>
<feature type="region of interest" description="Disordered" evidence="1">
    <location>
        <begin position="199"/>
        <end position="232"/>
    </location>
</feature>
<keyword evidence="2" id="KW-1133">Transmembrane helix</keyword>
<keyword evidence="4" id="KW-1185">Reference proteome</keyword>
<feature type="transmembrane region" description="Helical" evidence="2">
    <location>
        <begin position="167"/>
        <end position="192"/>
    </location>
</feature>
<evidence type="ECO:0000256" key="1">
    <source>
        <dbReference type="SAM" id="MobiDB-lite"/>
    </source>
</evidence>
<comment type="caution">
    <text evidence="3">The sequence shown here is derived from an EMBL/GenBank/DDBJ whole genome shotgun (WGS) entry which is preliminary data.</text>
</comment>
<protein>
    <submittedName>
        <fullName evidence="3">Uncharacterized protein</fullName>
    </submittedName>
</protein>
<keyword evidence="2" id="KW-0472">Membrane</keyword>
<dbReference type="EMBL" id="JAHDYR010000007">
    <property type="protein sequence ID" value="KAG9396141.1"/>
    <property type="molecule type" value="Genomic_DNA"/>
</dbReference>
<feature type="transmembrane region" description="Helical" evidence="2">
    <location>
        <begin position="140"/>
        <end position="161"/>
    </location>
</feature>
<name>A0A8J6C026_9EUKA</name>
<evidence type="ECO:0000313" key="4">
    <source>
        <dbReference type="Proteomes" id="UP000717585"/>
    </source>
</evidence>
<sequence length="232" mass="25703">MRATRQGSDGPDRADFDSIDSWSKDNTMSQTAAISNAANSVMSQLKSIDAKNLIFDVLPISLGPTTFQRKTKLLIAWGLHFLIFLVAAIVTIGTIWILHLLDQKLSNYVIRGGSFFVLVWAAFVGAHASAIFVEPIIWRTFLMHMIVYLVLITLLLNWFIVDMFDSGIPYTAIFGVIFSALFFIHASAVVIISMRKSKRPPSAPRARATKQTDAETLGDLDSEGGRFFKSAV</sequence>
<gene>
    <name evidence="3" type="ORF">J8273_2493</name>
</gene>
<evidence type="ECO:0000313" key="3">
    <source>
        <dbReference type="EMBL" id="KAG9396141.1"/>
    </source>
</evidence>
<reference evidence="3" key="1">
    <citation type="submission" date="2021-05" db="EMBL/GenBank/DDBJ databases">
        <title>A free-living protist that lacks canonical eukaryotic 1 DNA replication and segregation systems.</title>
        <authorList>
            <person name="Salas-Leiva D.E."/>
            <person name="Tromer E.C."/>
            <person name="Curtis B.A."/>
            <person name="Jerlstrom-Hultqvist J."/>
            <person name="Kolisko M."/>
            <person name="Yi Z."/>
            <person name="Salas-Leiva J.S."/>
            <person name="Gallot-Lavallee L."/>
            <person name="Kops G.J.P.L."/>
            <person name="Archibald J.M."/>
            <person name="Simpson A.G.B."/>
            <person name="Roger A.J."/>
        </authorList>
    </citation>
    <scope>NUCLEOTIDE SEQUENCE</scope>
    <source>
        <strain evidence="3">BICM</strain>
    </source>
</reference>